<evidence type="ECO:0000313" key="3">
    <source>
        <dbReference type="Proteomes" id="UP000283841"/>
    </source>
</evidence>
<dbReference type="GO" id="GO:0006450">
    <property type="term" value="P:regulation of translational fidelity"/>
    <property type="evidence" value="ECO:0007669"/>
    <property type="project" value="InterPro"/>
</dbReference>
<dbReference type="InterPro" id="IPR049545">
    <property type="entry name" value="Gta3_dom"/>
</dbReference>
<comment type="caution">
    <text evidence="2">The sequence shown here is derived from an EMBL/GenBank/DDBJ whole genome shotgun (WGS) entry which is preliminary data.</text>
</comment>
<dbReference type="Pfam" id="PF20978">
    <property type="entry name" value="Gta3"/>
    <property type="match status" value="1"/>
</dbReference>
<dbReference type="SUPFAM" id="SSF141000">
    <property type="entry name" value="Glu-tRNAGln amidotransferase C subunit"/>
    <property type="match status" value="1"/>
</dbReference>
<dbReference type="Proteomes" id="UP000283841">
    <property type="component" value="Unassembled WGS sequence"/>
</dbReference>
<dbReference type="GO" id="GO:0030956">
    <property type="term" value="C:glutamyl-tRNA(Gln) amidotransferase complex"/>
    <property type="evidence" value="ECO:0007669"/>
    <property type="project" value="TreeGrafter"/>
</dbReference>
<feature type="domain" description="Glutamyl-tRNA amidotransferase complex subunit Gta3" evidence="1">
    <location>
        <begin position="65"/>
        <end position="118"/>
    </location>
</feature>
<dbReference type="RefSeq" id="XP_028487717.1">
    <property type="nucleotide sequence ID" value="XM_028632620.1"/>
</dbReference>
<dbReference type="EMBL" id="RCNU01000002">
    <property type="protein sequence ID" value="RWQ98072.1"/>
    <property type="molecule type" value="Genomic_DNA"/>
</dbReference>
<proteinExistence type="predicted"/>
<dbReference type="GO" id="GO:0005739">
    <property type="term" value="C:mitochondrion"/>
    <property type="evidence" value="ECO:0007669"/>
    <property type="project" value="TreeGrafter"/>
</dbReference>
<name>A0A443I206_BYSSP</name>
<dbReference type="VEuPathDB" id="FungiDB:C8Q69DRAFT_504720"/>
<evidence type="ECO:0000313" key="2">
    <source>
        <dbReference type="EMBL" id="RWQ98072.1"/>
    </source>
</evidence>
<dbReference type="GO" id="GO:0032543">
    <property type="term" value="P:mitochondrial translation"/>
    <property type="evidence" value="ECO:0007669"/>
    <property type="project" value="TreeGrafter"/>
</dbReference>
<dbReference type="AlphaFoldDB" id="A0A443I206"/>
<keyword evidence="3" id="KW-1185">Reference proteome</keyword>
<dbReference type="InterPro" id="IPR003837">
    <property type="entry name" value="GatC"/>
</dbReference>
<gene>
    <name evidence="2" type="ORF">C8Q69DRAFT_504720</name>
</gene>
<dbReference type="GeneID" id="39601897"/>
<dbReference type="GO" id="GO:0070681">
    <property type="term" value="P:glutaminyl-tRNAGln biosynthesis via transamidation"/>
    <property type="evidence" value="ECO:0007669"/>
    <property type="project" value="TreeGrafter"/>
</dbReference>
<dbReference type="PANTHER" id="PTHR15004">
    <property type="entry name" value="GLUTAMYL-TRNA(GLN) AMIDOTRANSFERASE SUBUNIT C, MITOCHONDRIAL"/>
    <property type="match status" value="1"/>
</dbReference>
<sequence>MASLRTSYRLLPSIRVRPARFQLLSSRFYSSGPDEKVTDIESILSRPSWSVRSLLPDDSSKSQTPALTPKELRHLLRLSALPQPSSEAEEKKMLETLESQIHFVKEIQRVDTTGVEPLRSIRDETPEATKENTIGLDALKDTMARERVVGRSRKIERAPAEKNTKPDGDTWDNNALGCASKTMGRYFVVETSR</sequence>
<dbReference type="InterPro" id="IPR036113">
    <property type="entry name" value="Asp/Glu-ADT_sf_sub_c"/>
</dbReference>
<accession>A0A443I206</accession>
<dbReference type="PANTHER" id="PTHR15004:SF0">
    <property type="entry name" value="GLUTAMYL-TRNA(GLN) AMIDOTRANSFERASE SUBUNIT C, MITOCHONDRIAL"/>
    <property type="match status" value="1"/>
</dbReference>
<reference evidence="2 3" key="1">
    <citation type="journal article" date="2018" name="Front. Microbiol.">
        <title>Genomic and genetic insights into a cosmopolitan fungus, Paecilomyces variotii (Eurotiales).</title>
        <authorList>
            <person name="Urquhart A.S."/>
            <person name="Mondo S.J."/>
            <person name="Makela M.R."/>
            <person name="Hane J.K."/>
            <person name="Wiebenga A."/>
            <person name="He G."/>
            <person name="Mihaltcheva S."/>
            <person name="Pangilinan J."/>
            <person name="Lipzen A."/>
            <person name="Barry K."/>
            <person name="de Vries R.P."/>
            <person name="Grigoriev I.V."/>
            <person name="Idnurm A."/>
        </authorList>
    </citation>
    <scope>NUCLEOTIDE SEQUENCE [LARGE SCALE GENOMIC DNA]</scope>
    <source>
        <strain evidence="2 3">CBS 101075</strain>
    </source>
</reference>
<evidence type="ECO:0000259" key="1">
    <source>
        <dbReference type="Pfam" id="PF20978"/>
    </source>
</evidence>
<organism evidence="2 3">
    <name type="scientific">Byssochlamys spectabilis</name>
    <name type="common">Paecilomyces variotii</name>
    <dbReference type="NCBI Taxonomy" id="264951"/>
    <lineage>
        <taxon>Eukaryota</taxon>
        <taxon>Fungi</taxon>
        <taxon>Dikarya</taxon>
        <taxon>Ascomycota</taxon>
        <taxon>Pezizomycotina</taxon>
        <taxon>Eurotiomycetes</taxon>
        <taxon>Eurotiomycetidae</taxon>
        <taxon>Eurotiales</taxon>
        <taxon>Thermoascaceae</taxon>
        <taxon>Paecilomyces</taxon>
    </lineage>
</organism>
<protein>
    <recommendedName>
        <fullName evidence="1">Glutamyl-tRNA amidotransferase complex subunit Gta3 domain-containing protein</fullName>
    </recommendedName>
</protein>